<sequence length="216" mass="22637">MADEMEEGAVRVAADAAVAAKAALRARLRAAREALPEAERAQADAAIAARARALPELAAADLVLAYLSFGAEVDTRALIAWAWDAGKRVALPCCVPGTRALDWYITDSFEGLVRCRFGMDEPAPDPARALDPSQAGPRAVALVPGLAFDRHGFRIGYGGGFYDRFLAAFPGVSVGLCRDAALLPALPGLEPHDQPVAAVVAESEVLRPGRPGPDAL</sequence>
<keyword evidence="3 4" id="KW-0067">ATP-binding</keyword>
<proteinExistence type="inferred from homology"/>
<dbReference type="RefSeq" id="WP_242162932.1">
    <property type="nucleotide sequence ID" value="NZ_JAJMLW010000001.1"/>
</dbReference>
<dbReference type="EMBL" id="JAJMLW010000001">
    <property type="protein sequence ID" value="MCI2241105.1"/>
    <property type="molecule type" value="Genomic_DNA"/>
</dbReference>
<dbReference type="SUPFAM" id="SSF100950">
    <property type="entry name" value="NagB/RpiA/CoA transferase-like"/>
    <property type="match status" value="1"/>
</dbReference>
<keyword evidence="5" id="KW-0436">Ligase</keyword>
<comment type="catalytic activity">
    <reaction evidence="4">
        <text>(6S)-5-formyl-5,6,7,8-tetrahydrofolate + ATP = (6R)-5,10-methenyltetrahydrofolate + ADP + phosphate</text>
        <dbReference type="Rhea" id="RHEA:10488"/>
        <dbReference type="ChEBI" id="CHEBI:30616"/>
        <dbReference type="ChEBI" id="CHEBI:43474"/>
        <dbReference type="ChEBI" id="CHEBI:57455"/>
        <dbReference type="ChEBI" id="CHEBI:57457"/>
        <dbReference type="ChEBI" id="CHEBI:456216"/>
        <dbReference type="EC" id="6.3.3.2"/>
    </reaction>
</comment>
<dbReference type="Proteomes" id="UP001430755">
    <property type="component" value="Unassembled WGS sequence"/>
</dbReference>
<gene>
    <name evidence="5" type="ORF">LPT13_01905</name>
</gene>
<dbReference type="NCBIfam" id="TIGR02727">
    <property type="entry name" value="MTHFS_bact"/>
    <property type="match status" value="1"/>
</dbReference>
<comment type="caution">
    <text evidence="5">The sequence shown here is derived from an EMBL/GenBank/DDBJ whole genome shotgun (WGS) entry which is preliminary data.</text>
</comment>
<keyword evidence="6" id="KW-1185">Reference proteome</keyword>
<evidence type="ECO:0000256" key="3">
    <source>
        <dbReference type="ARBA" id="ARBA00022840"/>
    </source>
</evidence>
<reference evidence="5" key="1">
    <citation type="submission" date="2021-11" db="EMBL/GenBank/DDBJ databases">
        <title>A Novel Adlercreutzia Species, isolated from a Allomyrina dichotoma larva feces.</title>
        <authorList>
            <person name="Suh M.K."/>
        </authorList>
    </citation>
    <scope>NUCLEOTIDE SEQUENCE</scope>
    <source>
        <strain evidence="5">JBNU-10</strain>
    </source>
</reference>
<evidence type="ECO:0000256" key="4">
    <source>
        <dbReference type="RuleBase" id="RU361279"/>
    </source>
</evidence>
<keyword evidence="4" id="KW-0460">Magnesium</keyword>
<organism evidence="5 6">
    <name type="scientific">Adlercreutzia faecimuris</name>
    <dbReference type="NCBI Taxonomy" id="2897341"/>
    <lineage>
        <taxon>Bacteria</taxon>
        <taxon>Bacillati</taxon>
        <taxon>Actinomycetota</taxon>
        <taxon>Coriobacteriia</taxon>
        <taxon>Eggerthellales</taxon>
        <taxon>Eggerthellaceae</taxon>
        <taxon>Adlercreutzia</taxon>
    </lineage>
</organism>
<dbReference type="InterPro" id="IPR037171">
    <property type="entry name" value="NagB/RpiA_transferase-like"/>
</dbReference>
<comment type="cofactor">
    <cofactor evidence="4">
        <name>Mg(2+)</name>
        <dbReference type="ChEBI" id="CHEBI:18420"/>
    </cofactor>
</comment>
<dbReference type="EC" id="6.3.3.2" evidence="4"/>
<comment type="similarity">
    <text evidence="1 4">Belongs to the 5-formyltetrahydrofolate cyclo-ligase family.</text>
</comment>
<dbReference type="InterPro" id="IPR002698">
    <property type="entry name" value="FTHF_cligase"/>
</dbReference>
<dbReference type="Gene3D" id="3.40.50.10420">
    <property type="entry name" value="NagB/RpiA/CoA transferase-like"/>
    <property type="match status" value="1"/>
</dbReference>
<evidence type="ECO:0000256" key="1">
    <source>
        <dbReference type="ARBA" id="ARBA00010638"/>
    </source>
</evidence>
<dbReference type="PANTHER" id="PTHR23407">
    <property type="entry name" value="ATPASE INHIBITOR/5-FORMYLTETRAHYDROFOLATE CYCLO-LIGASE"/>
    <property type="match status" value="1"/>
</dbReference>
<dbReference type="GO" id="GO:0030272">
    <property type="term" value="F:5-formyltetrahydrofolate cyclo-ligase activity"/>
    <property type="evidence" value="ECO:0007669"/>
    <property type="project" value="UniProtKB-EC"/>
</dbReference>
<dbReference type="InterPro" id="IPR024185">
    <property type="entry name" value="FTHF_cligase-like_sf"/>
</dbReference>
<dbReference type="Pfam" id="PF01812">
    <property type="entry name" value="5-FTHF_cyc-lig"/>
    <property type="match status" value="1"/>
</dbReference>
<keyword evidence="2 4" id="KW-0547">Nucleotide-binding</keyword>
<accession>A0ABS9WE07</accession>
<name>A0ABS9WE07_9ACTN</name>
<evidence type="ECO:0000256" key="2">
    <source>
        <dbReference type="ARBA" id="ARBA00022741"/>
    </source>
</evidence>
<keyword evidence="4" id="KW-0479">Metal-binding</keyword>
<protein>
    <recommendedName>
        <fullName evidence="4">5-formyltetrahydrofolate cyclo-ligase</fullName>
        <ecNumber evidence="4">6.3.3.2</ecNumber>
    </recommendedName>
</protein>
<evidence type="ECO:0000313" key="6">
    <source>
        <dbReference type="Proteomes" id="UP001430755"/>
    </source>
</evidence>
<dbReference type="PANTHER" id="PTHR23407:SF1">
    <property type="entry name" value="5-FORMYLTETRAHYDROFOLATE CYCLO-LIGASE"/>
    <property type="match status" value="1"/>
</dbReference>
<dbReference type="PIRSF" id="PIRSF006806">
    <property type="entry name" value="FTHF_cligase"/>
    <property type="match status" value="1"/>
</dbReference>
<evidence type="ECO:0000313" key="5">
    <source>
        <dbReference type="EMBL" id="MCI2241105.1"/>
    </source>
</evidence>